<evidence type="ECO:0000313" key="1">
    <source>
        <dbReference type="EMBL" id="AYV80891.1"/>
    </source>
</evidence>
<protein>
    <submittedName>
        <fullName evidence="1">Uncharacterized protein</fullName>
    </submittedName>
</protein>
<proteinExistence type="predicted"/>
<name>A0A3G5A3V8_9VIRU</name>
<accession>A0A3G5A3V8</accession>
<dbReference type="EMBL" id="MK072251">
    <property type="protein sequence ID" value="AYV80891.1"/>
    <property type="molecule type" value="Genomic_DNA"/>
</dbReference>
<sequence>MASICSDCFFSHGNNKASPGVIILMCMYGVAKCSGCFFEAYSAIQCQECFEYQCPRCRSFFDADDYEAVFPEVLSDDFDDVELIDEPVASVVPLVS</sequence>
<reference evidence="1" key="1">
    <citation type="submission" date="2018-10" db="EMBL/GenBank/DDBJ databases">
        <title>Hidden diversity of soil giant viruses.</title>
        <authorList>
            <person name="Schulz F."/>
            <person name="Alteio L."/>
            <person name="Goudeau D."/>
            <person name="Ryan E.M."/>
            <person name="Malmstrom R.R."/>
            <person name="Blanchard J."/>
            <person name="Woyke T."/>
        </authorList>
    </citation>
    <scope>NUCLEOTIDE SEQUENCE</scope>
    <source>
        <strain evidence="1">HAV1</strain>
    </source>
</reference>
<gene>
    <name evidence="1" type="ORF">Harvfovirus9_21</name>
</gene>
<organism evidence="1">
    <name type="scientific">Harvfovirus sp</name>
    <dbReference type="NCBI Taxonomy" id="2487768"/>
    <lineage>
        <taxon>Viruses</taxon>
        <taxon>Varidnaviria</taxon>
        <taxon>Bamfordvirae</taxon>
        <taxon>Nucleocytoviricota</taxon>
        <taxon>Megaviricetes</taxon>
        <taxon>Imitervirales</taxon>
        <taxon>Mimiviridae</taxon>
        <taxon>Klosneuvirinae</taxon>
    </lineage>
</organism>